<keyword evidence="3" id="KW-1185">Reference proteome</keyword>
<dbReference type="Proteomes" id="UP001153269">
    <property type="component" value="Unassembled WGS sequence"/>
</dbReference>
<feature type="region of interest" description="Disordered" evidence="1">
    <location>
        <begin position="1"/>
        <end position="147"/>
    </location>
</feature>
<accession>A0A9N7UDE0</accession>
<comment type="caution">
    <text evidence="2">The sequence shown here is derived from an EMBL/GenBank/DDBJ whole genome shotgun (WGS) entry which is preliminary data.</text>
</comment>
<evidence type="ECO:0000256" key="1">
    <source>
        <dbReference type="SAM" id="MobiDB-lite"/>
    </source>
</evidence>
<proteinExistence type="predicted"/>
<feature type="compositionally biased region" description="Acidic residues" evidence="1">
    <location>
        <begin position="28"/>
        <end position="56"/>
    </location>
</feature>
<dbReference type="EMBL" id="CADEAL010001090">
    <property type="protein sequence ID" value="CAB1428785.1"/>
    <property type="molecule type" value="Genomic_DNA"/>
</dbReference>
<reference evidence="2" key="1">
    <citation type="submission" date="2020-03" db="EMBL/GenBank/DDBJ databases">
        <authorList>
            <person name="Weist P."/>
        </authorList>
    </citation>
    <scope>NUCLEOTIDE SEQUENCE</scope>
</reference>
<gene>
    <name evidence="2" type="ORF">PLEPLA_LOCUS16759</name>
</gene>
<evidence type="ECO:0000313" key="3">
    <source>
        <dbReference type="Proteomes" id="UP001153269"/>
    </source>
</evidence>
<sequence>MEQRPYLEPIQEESEQEDETGGSRTEDREEDFQSEVEMEEEVAQEEEEEEEEDDDDVPLRVLRPRRLSLSLSTESFLQSPSADNHQGDLEKSSVSDAVDLSDEAESSWQTNLGNEDQAIGRGLREKKLPTPEPSVQKKTRKKKHKKSQCLFPPWVVELMVNIEEATTHRLVVESRSSSSGLMS</sequence>
<feature type="compositionally biased region" description="Low complexity" evidence="1">
    <location>
        <begin position="67"/>
        <end position="79"/>
    </location>
</feature>
<feature type="compositionally biased region" description="Basic residues" evidence="1">
    <location>
        <begin position="137"/>
        <end position="147"/>
    </location>
</feature>
<name>A0A9N7UDE0_PLEPL</name>
<dbReference type="AlphaFoldDB" id="A0A9N7UDE0"/>
<organism evidence="2 3">
    <name type="scientific">Pleuronectes platessa</name>
    <name type="common">European plaice</name>
    <dbReference type="NCBI Taxonomy" id="8262"/>
    <lineage>
        <taxon>Eukaryota</taxon>
        <taxon>Metazoa</taxon>
        <taxon>Chordata</taxon>
        <taxon>Craniata</taxon>
        <taxon>Vertebrata</taxon>
        <taxon>Euteleostomi</taxon>
        <taxon>Actinopterygii</taxon>
        <taxon>Neopterygii</taxon>
        <taxon>Teleostei</taxon>
        <taxon>Neoteleostei</taxon>
        <taxon>Acanthomorphata</taxon>
        <taxon>Carangaria</taxon>
        <taxon>Pleuronectiformes</taxon>
        <taxon>Pleuronectoidei</taxon>
        <taxon>Pleuronectidae</taxon>
        <taxon>Pleuronectes</taxon>
    </lineage>
</organism>
<evidence type="ECO:0000313" key="2">
    <source>
        <dbReference type="EMBL" id="CAB1428785.1"/>
    </source>
</evidence>
<feature type="compositionally biased region" description="Acidic residues" evidence="1">
    <location>
        <begin position="10"/>
        <end position="20"/>
    </location>
</feature>
<protein>
    <submittedName>
        <fullName evidence="2">Uncharacterized protein</fullName>
    </submittedName>
</protein>